<dbReference type="SUPFAM" id="SSF81383">
    <property type="entry name" value="F-box domain"/>
    <property type="match status" value="1"/>
</dbReference>
<organism evidence="3 4">
    <name type="scientific">Mycena venus</name>
    <dbReference type="NCBI Taxonomy" id="2733690"/>
    <lineage>
        <taxon>Eukaryota</taxon>
        <taxon>Fungi</taxon>
        <taxon>Dikarya</taxon>
        <taxon>Basidiomycota</taxon>
        <taxon>Agaricomycotina</taxon>
        <taxon>Agaricomycetes</taxon>
        <taxon>Agaricomycetidae</taxon>
        <taxon>Agaricales</taxon>
        <taxon>Marasmiineae</taxon>
        <taxon>Mycenaceae</taxon>
        <taxon>Mycena</taxon>
    </lineage>
</organism>
<evidence type="ECO:0000259" key="2">
    <source>
        <dbReference type="PROSITE" id="PS50181"/>
    </source>
</evidence>
<comment type="caution">
    <text evidence="3">The sequence shown here is derived from an EMBL/GenBank/DDBJ whole genome shotgun (WGS) entry which is preliminary data.</text>
</comment>
<dbReference type="Pfam" id="PF12937">
    <property type="entry name" value="F-box-like"/>
    <property type="match status" value="1"/>
</dbReference>
<evidence type="ECO:0000313" key="3">
    <source>
        <dbReference type="EMBL" id="KAF7353785.1"/>
    </source>
</evidence>
<feature type="chain" id="PRO_5034431714" evidence="1">
    <location>
        <begin position="28"/>
        <end position="524"/>
    </location>
</feature>
<sequence length="524" mass="58787">MANHFLDLPSEILILIFHFLDLPSLIACIATNRRVKSIIEGSALLQYRLATQAACVEDNPCGDTTISIARRLAALNERQTAFLELVPSSIRTIQMDDFPILDTYALSGGIFVMTESPTKQSLRWISLASIREQAPVWERLELDEHILEFTLAVPEDDLLVVLSSTLSLDVHPPPSDAVLKLRFYEMSTGFAHRNAQDPVIIVPIAVTADPTFEVDICGPKVSLLMQRFDAPGPNRLLVYDWKKGQLQMDLADEHSTAVFLSADSILLTNERGGALELWTIPDVPERIAGPQISLKLPQLPNHHEYILGKVEYNPKGNHALASQRPFYSPLAHSVVILTIDIMRYDVEDDPDSGVCLFIPRRALLEQTSACENHGEERLWAEWGPLISWWFSTSSILLDEWPTIACGQRSVFLTPDRHILLLDFNPYTWKRTLLEQAQRKDSTVVPATGQFDFGLSSKLNSVDEVASLGPLGEQTHSRLGCVAKLSLEPTTWDGVIMNEEWILGIKVYVTFLQRPIDLDNTEYPE</sequence>
<keyword evidence="1" id="KW-0732">Signal</keyword>
<gene>
    <name evidence="3" type="ORF">MVEN_01064000</name>
</gene>
<evidence type="ECO:0000313" key="4">
    <source>
        <dbReference type="Proteomes" id="UP000620124"/>
    </source>
</evidence>
<proteinExistence type="predicted"/>
<feature type="signal peptide" evidence="1">
    <location>
        <begin position="1"/>
        <end position="27"/>
    </location>
</feature>
<dbReference type="EMBL" id="JACAZI010000008">
    <property type="protein sequence ID" value="KAF7353785.1"/>
    <property type="molecule type" value="Genomic_DNA"/>
</dbReference>
<feature type="domain" description="F-box" evidence="2">
    <location>
        <begin position="2"/>
        <end position="48"/>
    </location>
</feature>
<dbReference type="OrthoDB" id="2745718at2759"/>
<dbReference type="InterPro" id="IPR036047">
    <property type="entry name" value="F-box-like_dom_sf"/>
</dbReference>
<dbReference type="CDD" id="cd09917">
    <property type="entry name" value="F-box_SF"/>
    <property type="match status" value="1"/>
</dbReference>
<reference evidence="3" key="1">
    <citation type="submission" date="2020-05" db="EMBL/GenBank/DDBJ databases">
        <title>Mycena genomes resolve the evolution of fungal bioluminescence.</title>
        <authorList>
            <person name="Tsai I.J."/>
        </authorList>
    </citation>
    <scope>NUCLEOTIDE SEQUENCE</scope>
    <source>
        <strain evidence="3">CCC161011</strain>
    </source>
</reference>
<accession>A0A8H7CXC1</accession>
<protein>
    <submittedName>
        <fullName evidence="3">F-box domain-containing protein</fullName>
    </submittedName>
</protein>
<name>A0A8H7CXC1_9AGAR</name>
<dbReference type="Proteomes" id="UP000620124">
    <property type="component" value="Unassembled WGS sequence"/>
</dbReference>
<dbReference type="AlphaFoldDB" id="A0A8H7CXC1"/>
<dbReference type="InterPro" id="IPR001810">
    <property type="entry name" value="F-box_dom"/>
</dbReference>
<keyword evidence="4" id="KW-1185">Reference proteome</keyword>
<evidence type="ECO:0000256" key="1">
    <source>
        <dbReference type="SAM" id="SignalP"/>
    </source>
</evidence>
<dbReference type="PROSITE" id="PS50181">
    <property type="entry name" value="FBOX"/>
    <property type="match status" value="1"/>
</dbReference>